<dbReference type="Pfam" id="PF07726">
    <property type="entry name" value="AAA_3"/>
    <property type="match status" value="1"/>
</dbReference>
<feature type="compositionally biased region" description="Polar residues" evidence="1">
    <location>
        <begin position="71"/>
        <end position="84"/>
    </location>
</feature>
<accession>A0A7J5MXC9</accession>
<dbReference type="InterPro" id="IPR011703">
    <property type="entry name" value="ATPase_AAA-3"/>
</dbReference>
<reference evidence="4 5" key="1">
    <citation type="journal article" date="2019" name="Nat. Med.">
        <title>A library of human gut bacterial isolates paired with longitudinal multiomics data enables mechanistic microbiome research.</title>
        <authorList>
            <person name="Poyet M."/>
            <person name="Groussin M."/>
            <person name="Gibbons S.M."/>
            <person name="Avila-Pacheco J."/>
            <person name="Jiang X."/>
            <person name="Kearney S.M."/>
            <person name="Perrotta A.R."/>
            <person name="Berdy B."/>
            <person name="Zhao S."/>
            <person name="Lieberman T.D."/>
            <person name="Swanson P.K."/>
            <person name="Smith M."/>
            <person name="Roesemann S."/>
            <person name="Alexander J.E."/>
            <person name="Rich S.A."/>
            <person name="Livny J."/>
            <person name="Vlamakis H."/>
            <person name="Clish C."/>
            <person name="Bullock K."/>
            <person name="Deik A."/>
            <person name="Scott J."/>
            <person name="Pierce K.A."/>
            <person name="Xavier R.J."/>
            <person name="Alm E.J."/>
        </authorList>
    </citation>
    <scope>NUCLEOTIDE SEQUENCE [LARGE SCALE GENOMIC DNA]</scope>
    <source>
        <strain evidence="4 5">BIOML-A190</strain>
    </source>
</reference>
<dbReference type="Proteomes" id="UP000437631">
    <property type="component" value="Unassembled WGS sequence"/>
</dbReference>
<feature type="domain" description="ChlI/MoxR AAA lid" evidence="3">
    <location>
        <begin position="370"/>
        <end position="439"/>
    </location>
</feature>
<feature type="compositionally biased region" description="Pro residues" evidence="1">
    <location>
        <begin position="108"/>
        <end position="117"/>
    </location>
</feature>
<feature type="compositionally biased region" description="Low complexity" evidence="1">
    <location>
        <begin position="57"/>
        <end position="69"/>
    </location>
</feature>
<dbReference type="CDD" id="cd00009">
    <property type="entry name" value="AAA"/>
    <property type="match status" value="1"/>
</dbReference>
<feature type="region of interest" description="Disordered" evidence="1">
    <location>
        <begin position="1"/>
        <end position="126"/>
    </location>
</feature>
<evidence type="ECO:0000313" key="4">
    <source>
        <dbReference type="EMBL" id="KAB5745031.1"/>
    </source>
</evidence>
<dbReference type="InterPro" id="IPR041628">
    <property type="entry name" value="ChlI/MoxR_AAA_lid"/>
</dbReference>
<dbReference type="SUPFAM" id="SSF52540">
    <property type="entry name" value="P-loop containing nucleoside triphosphate hydrolases"/>
    <property type="match status" value="1"/>
</dbReference>
<dbReference type="Pfam" id="PF17863">
    <property type="entry name" value="AAA_lid_2"/>
    <property type="match status" value="1"/>
</dbReference>
<organism evidence="4 5">
    <name type="scientific">Bifidobacterium adolescentis</name>
    <dbReference type="NCBI Taxonomy" id="1680"/>
    <lineage>
        <taxon>Bacteria</taxon>
        <taxon>Bacillati</taxon>
        <taxon>Actinomycetota</taxon>
        <taxon>Actinomycetes</taxon>
        <taxon>Bifidobacteriales</taxon>
        <taxon>Bifidobacteriaceae</taxon>
        <taxon>Bifidobacterium</taxon>
    </lineage>
</organism>
<evidence type="ECO:0000256" key="1">
    <source>
        <dbReference type="SAM" id="MobiDB-lite"/>
    </source>
</evidence>
<comment type="caution">
    <text evidence="4">The sequence shown here is derived from an EMBL/GenBank/DDBJ whole genome shotgun (WGS) entry which is preliminary data.</text>
</comment>
<gene>
    <name evidence="4" type="ORF">GA752_07540</name>
</gene>
<evidence type="ECO:0000259" key="2">
    <source>
        <dbReference type="Pfam" id="PF07726"/>
    </source>
</evidence>
<feature type="domain" description="ATPase AAA-3" evidence="2">
    <location>
        <begin position="177"/>
        <end position="307"/>
    </location>
</feature>
<proteinExistence type="predicted"/>
<evidence type="ECO:0000259" key="3">
    <source>
        <dbReference type="Pfam" id="PF17863"/>
    </source>
</evidence>
<protein>
    <submittedName>
        <fullName evidence="4">AAA domain-containing protein</fullName>
    </submittedName>
</protein>
<dbReference type="Gene3D" id="3.40.50.300">
    <property type="entry name" value="P-loop containing nucleotide triphosphate hydrolases"/>
    <property type="match status" value="1"/>
</dbReference>
<sequence length="455" mass="49423">MSNDFDDATQLGSIGHNPSVPSQPGQQQPAFHTPNLPEQPQADEDPEGTLLSAHGTAQPALPQQSAPATPNQPRFRQPMPQNLRQPAANPAVAMPAQQPVQPTQPVQPSQPVPPSQPVQPVKQSQPVVDTSMMTAPSKDITEFHEKFAKLVDNVSQVVVGKEAPIRQCATAMVVGGHILLEDNPGTGKTQLARGLANSIDMSFKRIQFTPDLLPSDVVGVTYYDQKRGEFEYREGPIFASIVLADEINRASPKTQSALLEVMEEQKVTVDGVTHPVPQPFMVIATQNPIEQLGTYKLPEAQMDRFLIKTTIGYPSHDVSVNILKQVNVTDRAATVHPVLTGEDVLRMRNISETVHLDDAILEYIVRLVEATRHNERIQVGSSMRGALALTRCARVWAASDNRGYVVPDDVKNLAVPVLAHRITLTAEATFAGNTPEQMIGQILEDVPAPTLGANA</sequence>
<feature type="compositionally biased region" description="Low complexity" evidence="1">
    <location>
        <begin position="18"/>
        <end position="29"/>
    </location>
</feature>
<dbReference type="PANTHER" id="PTHR42759">
    <property type="entry name" value="MOXR FAMILY PROTEIN"/>
    <property type="match status" value="1"/>
</dbReference>
<dbReference type="EMBL" id="WDLT01000008">
    <property type="protein sequence ID" value="KAB5745031.1"/>
    <property type="molecule type" value="Genomic_DNA"/>
</dbReference>
<evidence type="ECO:0000313" key="5">
    <source>
        <dbReference type="Proteomes" id="UP000437631"/>
    </source>
</evidence>
<dbReference type="AlphaFoldDB" id="A0A7J5MXC9"/>
<dbReference type="GO" id="GO:0005524">
    <property type="term" value="F:ATP binding"/>
    <property type="evidence" value="ECO:0007669"/>
    <property type="project" value="InterPro"/>
</dbReference>
<dbReference type="PANTHER" id="PTHR42759:SF5">
    <property type="entry name" value="METHANOL DEHYDROGENASE REGULATOR"/>
    <property type="match status" value="1"/>
</dbReference>
<name>A0A7J5MXC9_BIFAD</name>
<dbReference type="GO" id="GO:0016887">
    <property type="term" value="F:ATP hydrolysis activity"/>
    <property type="evidence" value="ECO:0007669"/>
    <property type="project" value="InterPro"/>
</dbReference>
<dbReference type="InterPro" id="IPR027417">
    <property type="entry name" value="P-loop_NTPase"/>
</dbReference>
<dbReference type="InterPro" id="IPR050764">
    <property type="entry name" value="CbbQ/NirQ/NorQ/GpvN"/>
</dbReference>
<dbReference type="Gene3D" id="1.10.8.80">
    <property type="entry name" value="Magnesium chelatase subunit I, C-Terminal domain"/>
    <property type="match status" value="1"/>
</dbReference>
<feature type="compositionally biased region" description="Low complexity" evidence="1">
    <location>
        <begin position="85"/>
        <end position="107"/>
    </location>
</feature>